<name>A0A9P5YIF0_9AGAR</name>
<dbReference type="InterPro" id="IPR036736">
    <property type="entry name" value="ACP-like_sf"/>
</dbReference>
<dbReference type="PROSITE" id="PS50075">
    <property type="entry name" value="CARRIER"/>
    <property type="match status" value="1"/>
</dbReference>
<dbReference type="EMBL" id="MU150229">
    <property type="protein sequence ID" value="KAF9469572.1"/>
    <property type="molecule type" value="Genomic_DNA"/>
</dbReference>
<dbReference type="SUPFAM" id="SSF51197">
    <property type="entry name" value="Clavaminate synthase-like"/>
    <property type="match status" value="1"/>
</dbReference>
<dbReference type="Pfam" id="PF00501">
    <property type="entry name" value="AMP-binding"/>
    <property type="match status" value="1"/>
</dbReference>
<evidence type="ECO:0000256" key="2">
    <source>
        <dbReference type="ARBA" id="ARBA00022553"/>
    </source>
</evidence>
<dbReference type="SMART" id="SM00824">
    <property type="entry name" value="PKS_TE"/>
    <property type="match status" value="1"/>
</dbReference>
<evidence type="ECO:0000259" key="5">
    <source>
        <dbReference type="PROSITE" id="PS51471"/>
    </source>
</evidence>
<dbReference type="Pfam" id="PF03171">
    <property type="entry name" value="2OG-FeII_Oxy"/>
    <property type="match status" value="1"/>
</dbReference>
<dbReference type="InterPro" id="IPR020802">
    <property type="entry name" value="TesA-like"/>
</dbReference>
<dbReference type="PANTHER" id="PTHR24096">
    <property type="entry name" value="LONG-CHAIN-FATTY-ACID--COA LIGASE"/>
    <property type="match status" value="1"/>
</dbReference>
<sequence>MMISSTLPELLLARSQTSIAELGFLDFDGNITTSQTYRQLMVDAEAFAERLISAGLKPDSTDIIVTSFTDHESHIRAFWGCCLAGIPLCPIPPLHPDESRRTLFLEHLQTLFNQPTLLADEHTIQTVRDLIPDFKSISLTELQSVTINTSAYLKVFPNRCPKPDDIVCLMLTSGSTGNSKAVGLRHSNLLSCVRGKIKHHQTTEVSRFLNWIAFDHVACVSEVHLQALLADASQYHVSPPSIIRNPRNLLEWCSKLKITYTFSPNFLLAQICRDLADPSSDNNEIDLSCVRAFISGGEAVPVKTAIEFTNILERFGAPRDVLRAGFGMTETGAGCIYDTRPIPHDTSGFTAKYLSLGKCCDGTSMRAVDPETGAVCQPLQEGQLQLKGPTIFEEYFNNPAATLESFSDGWFITGDVAQFDHDGNLYLMGRDKDCININGVKHPSVDVEHYIEDLKIDGLMKSFVYACPMRLPNADTETYGVFYQHDIFVENTLSKEDTSAITATNRAVRAASGLFCSQAPHVVLPLPRKSFVKTALGKISRSTLAKTYLEGGFQTIEDLLAVFSKETTGAEDIPRDGVEQKVFETVAFIFNAEVSSLRRSQSLFDMGASSIHLMQLKQVLQERLSIKDIPTITFLQKPELGQLSDYILGLSIRTPEAQTLSTMEYNPLVCFNPAGKKPPLFLIHPGVGEVLVFINLAHVLADDRPVYALRARGFDEGQTSFTSFDEMVGCYTLAIEKCYPEGPFFLAGYSFGGAVAFEIGKRLTKHGKQVAWVGIFNLPPHIQFRMKELVWVEVFVNLCMFLALIPTTGFESLKAALQAAYPEIEHSDAEPASSAQIIQWVFEHCDQDRLKTLQLNLEDFRRWVGVAYKLSYTGRNYEPSSFIPGALLTVFCAVPLPSMGTREEFKRDRLSKWKDFTRDGFELVDVDGEHYTMISEDHVHSFAEKLRDALHRAEHAIVQTNVEPKRTALRPKLDFDEVPIIDFALAESDPETYFKQLSFALEDVGFGVFTNVPGFDDTFQRELFSLAEGLFSKPWEWKESLGTSNSYALRGYFRADDIIGHHKAHAEAYRFGADMPVPEANEDVEVPFWLRLHEGPNQWPPEEDLPTFRSRMEILFERYRALNLILNRHICQLLDIPSSVLDDFFPEKTEFNSALWHYFPVSPELQREARDGFVQGMHEHRDPSTFVTCLIQSRPGLQAQNHRGKWIDIPMVEGGVVCNIGMQLMKLTGGRLVATLHRVNTLKINKDRYTIPYVLSTKLEKPVLPLPQFTNPELAKMHATPNPRIQKLIEIEDPLIRSGFARLSLFPAVTKKLYPAEFEEGERMGIL</sequence>
<dbReference type="GO" id="GO:0031957">
    <property type="term" value="F:very long-chain fatty acid-CoA ligase activity"/>
    <property type="evidence" value="ECO:0007669"/>
    <property type="project" value="TreeGrafter"/>
</dbReference>
<dbReference type="InterPro" id="IPR000873">
    <property type="entry name" value="AMP-dep_synth/lig_dom"/>
</dbReference>
<reference evidence="6" key="1">
    <citation type="submission" date="2020-11" db="EMBL/GenBank/DDBJ databases">
        <authorList>
            <consortium name="DOE Joint Genome Institute"/>
            <person name="Ahrendt S."/>
            <person name="Riley R."/>
            <person name="Andreopoulos W."/>
            <person name="Labutti K."/>
            <person name="Pangilinan J."/>
            <person name="Ruiz-Duenas F.J."/>
            <person name="Barrasa J.M."/>
            <person name="Sanchez-Garcia M."/>
            <person name="Camarero S."/>
            <person name="Miyauchi S."/>
            <person name="Serrano A."/>
            <person name="Linde D."/>
            <person name="Babiker R."/>
            <person name="Drula E."/>
            <person name="Ayuso-Fernandez I."/>
            <person name="Pacheco R."/>
            <person name="Padilla G."/>
            <person name="Ferreira P."/>
            <person name="Barriuso J."/>
            <person name="Kellner H."/>
            <person name="Castanera R."/>
            <person name="Alfaro M."/>
            <person name="Ramirez L."/>
            <person name="Pisabarro A.G."/>
            <person name="Kuo A."/>
            <person name="Tritt A."/>
            <person name="Lipzen A."/>
            <person name="He G."/>
            <person name="Yan M."/>
            <person name="Ng V."/>
            <person name="Cullen D."/>
            <person name="Martin F."/>
            <person name="Rosso M.-N."/>
            <person name="Henrissat B."/>
            <person name="Hibbett D."/>
            <person name="Martinez A.T."/>
            <person name="Grigoriev I.V."/>
        </authorList>
    </citation>
    <scope>NUCLEOTIDE SEQUENCE</scope>
    <source>
        <strain evidence="6">CBS 247.69</strain>
    </source>
</reference>
<dbReference type="InterPro" id="IPR020845">
    <property type="entry name" value="AMP-binding_CS"/>
</dbReference>
<dbReference type="Gene3D" id="2.60.120.330">
    <property type="entry name" value="B-lactam Antibiotic, Isopenicillin N Synthase, Chain"/>
    <property type="match status" value="1"/>
</dbReference>
<organism evidence="6 7">
    <name type="scientific">Collybia nuda</name>
    <dbReference type="NCBI Taxonomy" id="64659"/>
    <lineage>
        <taxon>Eukaryota</taxon>
        <taxon>Fungi</taxon>
        <taxon>Dikarya</taxon>
        <taxon>Basidiomycota</taxon>
        <taxon>Agaricomycotina</taxon>
        <taxon>Agaricomycetes</taxon>
        <taxon>Agaricomycetidae</taxon>
        <taxon>Agaricales</taxon>
        <taxon>Tricholomatineae</taxon>
        <taxon>Clitocybaceae</taxon>
        <taxon>Collybia</taxon>
    </lineage>
</organism>
<comment type="caution">
    <text evidence="6">The sequence shown here is derived from an EMBL/GenBank/DDBJ whole genome shotgun (WGS) entry which is preliminary data.</text>
</comment>
<dbReference type="InterPro" id="IPR005123">
    <property type="entry name" value="Oxoglu/Fe-dep_dioxygenase_dom"/>
</dbReference>
<dbReference type="SUPFAM" id="SSF53474">
    <property type="entry name" value="alpha/beta-Hydrolases"/>
    <property type="match status" value="1"/>
</dbReference>
<dbReference type="PANTHER" id="PTHR24096:SF267">
    <property type="entry name" value="MALONATE--COA LIGASE ACSF3, MITOCHONDRIAL"/>
    <property type="match status" value="1"/>
</dbReference>
<dbReference type="InterPro" id="IPR027443">
    <property type="entry name" value="IPNS-like_sf"/>
</dbReference>
<dbReference type="Pfam" id="PF00550">
    <property type="entry name" value="PP-binding"/>
    <property type="match status" value="1"/>
</dbReference>
<keyword evidence="1" id="KW-0596">Phosphopantetheine</keyword>
<dbReference type="PROSITE" id="PS51471">
    <property type="entry name" value="FE2OG_OXY"/>
    <property type="match status" value="1"/>
</dbReference>
<evidence type="ECO:0000259" key="4">
    <source>
        <dbReference type="PROSITE" id="PS50075"/>
    </source>
</evidence>
<dbReference type="Gene3D" id="3.30.300.30">
    <property type="match status" value="1"/>
</dbReference>
<evidence type="ECO:0000313" key="6">
    <source>
        <dbReference type="EMBL" id="KAF9469572.1"/>
    </source>
</evidence>
<dbReference type="Gene3D" id="3.40.50.1820">
    <property type="entry name" value="alpha/beta hydrolase"/>
    <property type="match status" value="1"/>
</dbReference>
<dbReference type="Gene3D" id="1.10.1200.10">
    <property type="entry name" value="ACP-like"/>
    <property type="match status" value="1"/>
</dbReference>
<evidence type="ECO:0000313" key="7">
    <source>
        <dbReference type="Proteomes" id="UP000807353"/>
    </source>
</evidence>
<dbReference type="Pfam" id="PF14226">
    <property type="entry name" value="DIOX_N"/>
    <property type="match status" value="1"/>
</dbReference>
<dbReference type="GO" id="GO:0006633">
    <property type="term" value="P:fatty acid biosynthetic process"/>
    <property type="evidence" value="ECO:0007669"/>
    <property type="project" value="TreeGrafter"/>
</dbReference>
<dbReference type="SUPFAM" id="SSF56801">
    <property type="entry name" value="Acetyl-CoA synthetase-like"/>
    <property type="match status" value="1"/>
</dbReference>
<dbReference type="InterPro" id="IPR044861">
    <property type="entry name" value="IPNS-like_FE2OG_OXY"/>
</dbReference>
<evidence type="ECO:0000256" key="1">
    <source>
        <dbReference type="ARBA" id="ARBA00022450"/>
    </source>
</evidence>
<dbReference type="InterPro" id="IPR045851">
    <property type="entry name" value="AMP-bd_C_sf"/>
</dbReference>
<proteinExistence type="predicted"/>
<accession>A0A9P5YIF0</accession>
<keyword evidence="7" id="KW-1185">Reference proteome</keyword>
<keyword evidence="2" id="KW-0597">Phosphoprotein</keyword>
<dbReference type="InterPro" id="IPR029058">
    <property type="entry name" value="AB_hydrolase_fold"/>
</dbReference>
<feature type="domain" description="Carrier" evidence="4">
    <location>
        <begin position="573"/>
        <end position="651"/>
    </location>
</feature>
<dbReference type="InterPro" id="IPR009081">
    <property type="entry name" value="PP-bd_ACP"/>
</dbReference>
<dbReference type="SUPFAM" id="SSF47336">
    <property type="entry name" value="ACP-like"/>
    <property type="match status" value="1"/>
</dbReference>
<protein>
    <submittedName>
        <fullName evidence="6">Acetyl-CoA synthetase-like protein</fullName>
    </submittedName>
</protein>
<dbReference type="InterPro" id="IPR042099">
    <property type="entry name" value="ANL_N_sf"/>
</dbReference>
<keyword evidence="3" id="KW-0808">Transferase</keyword>
<dbReference type="PROSITE" id="PS00455">
    <property type="entry name" value="AMP_BINDING"/>
    <property type="match status" value="1"/>
</dbReference>
<dbReference type="OrthoDB" id="288590at2759"/>
<gene>
    <name evidence="6" type="ORF">BDZ94DRAFT_1150787</name>
</gene>
<dbReference type="Proteomes" id="UP000807353">
    <property type="component" value="Unassembled WGS sequence"/>
</dbReference>
<feature type="domain" description="Fe2OG dioxygenase" evidence="5">
    <location>
        <begin position="1150"/>
        <end position="1257"/>
    </location>
</feature>
<dbReference type="Pfam" id="PF00975">
    <property type="entry name" value="Thioesterase"/>
    <property type="match status" value="1"/>
</dbReference>
<dbReference type="Gene3D" id="3.40.50.12780">
    <property type="entry name" value="N-terminal domain of ligase-like"/>
    <property type="match status" value="1"/>
</dbReference>
<evidence type="ECO:0000256" key="3">
    <source>
        <dbReference type="ARBA" id="ARBA00022679"/>
    </source>
</evidence>
<dbReference type="InterPro" id="IPR026992">
    <property type="entry name" value="DIOX_N"/>
</dbReference>
<dbReference type="GO" id="GO:0016740">
    <property type="term" value="F:transferase activity"/>
    <property type="evidence" value="ECO:0007669"/>
    <property type="project" value="UniProtKB-KW"/>
</dbReference>
<dbReference type="InterPro" id="IPR001031">
    <property type="entry name" value="Thioesterase"/>
</dbReference>